<keyword evidence="4" id="KW-1185">Reference proteome</keyword>
<protein>
    <recommendedName>
        <fullName evidence="2">DUF2423 domain-containing protein</fullName>
    </recommendedName>
</protein>
<dbReference type="GO" id="GO:0030687">
    <property type="term" value="C:preribosome, large subunit precursor"/>
    <property type="evidence" value="ECO:0007669"/>
    <property type="project" value="TreeGrafter"/>
</dbReference>
<dbReference type="OrthoDB" id="4087970at2759"/>
<evidence type="ECO:0000259" key="2">
    <source>
        <dbReference type="Pfam" id="PF10338"/>
    </source>
</evidence>
<feature type="compositionally biased region" description="Basic residues" evidence="1">
    <location>
        <begin position="1"/>
        <end position="16"/>
    </location>
</feature>
<proteinExistence type="predicted"/>
<organism evidence="3 4">
    <name type="scientific">Ephemerocybe angulata</name>
    <dbReference type="NCBI Taxonomy" id="980116"/>
    <lineage>
        <taxon>Eukaryota</taxon>
        <taxon>Fungi</taxon>
        <taxon>Dikarya</taxon>
        <taxon>Basidiomycota</taxon>
        <taxon>Agaricomycotina</taxon>
        <taxon>Agaricomycetes</taxon>
        <taxon>Agaricomycetidae</taxon>
        <taxon>Agaricales</taxon>
        <taxon>Agaricineae</taxon>
        <taxon>Psathyrellaceae</taxon>
        <taxon>Ephemerocybe</taxon>
    </lineage>
</organism>
<dbReference type="InterPro" id="IPR019434">
    <property type="entry name" value="DUF2423"/>
</dbReference>
<dbReference type="Pfam" id="PF10338">
    <property type="entry name" value="YBL028C_N"/>
    <property type="match status" value="1"/>
</dbReference>
<reference evidence="3 4" key="1">
    <citation type="submission" date="2020-07" db="EMBL/GenBank/DDBJ databases">
        <title>Comparative genomics of pyrophilous fungi reveals a link between fire events and developmental genes.</title>
        <authorList>
            <consortium name="DOE Joint Genome Institute"/>
            <person name="Steindorff A.S."/>
            <person name="Carver A."/>
            <person name="Calhoun S."/>
            <person name="Stillman K."/>
            <person name="Liu H."/>
            <person name="Lipzen A."/>
            <person name="Pangilinan J."/>
            <person name="Labutti K."/>
            <person name="Bruns T.D."/>
            <person name="Grigoriev I.V."/>
        </authorList>
    </citation>
    <scope>NUCLEOTIDE SEQUENCE [LARGE SCALE GENOMIC DNA]</scope>
    <source>
        <strain evidence="3 4">CBS 144469</strain>
    </source>
</reference>
<feature type="compositionally biased region" description="Basic residues" evidence="1">
    <location>
        <begin position="124"/>
        <end position="135"/>
    </location>
</feature>
<sequence length="135" mass="14836">MAKSLRSKVKRSFRNKKREEGVYAAVHAARLQRLNSKLIETAKKDVNGDVSLDAPADEESADVPAEQNAAETQPDAMAIDASADPKRISTSGPRNSRRVAWRESKGMEGRPALKAMNRQGGVAGRRKSGKSHRRR</sequence>
<dbReference type="AlphaFoldDB" id="A0A8H6IC16"/>
<comment type="caution">
    <text evidence="3">The sequence shown here is derived from an EMBL/GenBank/DDBJ whole genome shotgun (WGS) entry which is preliminary data.</text>
</comment>
<dbReference type="Proteomes" id="UP000521943">
    <property type="component" value="Unassembled WGS sequence"/>
</dbReference>
<feature type="region of interest" description="Disordered" evidence="1">
    <location>
        <begin position="1"/>
        <end position="20"/>
    </location>
</feature>
<feature type="region of interest" description="Disordered" evidence="1">
    <location>
        <begin position="43"/>
        <end position="135"/>
    </location>
</feature>
<evidence type="ECO:0000313" key="3">
    <source>
        <dbReference type="EMBL" id="KAF6762760.1"/>
    </source>
</evidence>
<evidence type="ECO:0000256" key="1">
    <source>
        <dbReference type="SAM" id="MobiDB-lite"/>
    </source>
</evidence>
<dbReference type="PANTHER" id="PTHR28219:SF1">
    <property type="entry name" value="UPF0642 PROTEIN YBL028C"/>
    <property type="match status" value="1"/>
</dbReference>
<dbReference type="PANTHER" id="PTHR28219">
    <property type="entry name" value="UPF0642 PROTEIN YBL028C"/>
    <property type="match status" value="1"/>
</dbReference>
<feature type="domain" description="DUF2423" evidence="2">
    <location>
        <begin position="1"/>
        <end position="44"/>
    </location>
</feature>
<dbReference type="EMBL" id="JACGCI010000007">
    <property type="protein sequence ID" value="KAF6762760.1"/>
    <property type="molecule type" value="Genomic_DNA"/>
</dbReference>
<accession>A0A8H6IC16</accession>
<name>A0A8H6IC16_9AGAR</name>
<gene>
    <name evidence="3" type="ORF">DFP72DRAFT_876866</name>
</gene>
<evidence type="ECO:0000313" key="4">
    <source>
        <dbReference type="Proteomes" id="UP000521943"/>
    </source>
</evidence>